<evidence type="ECO:0000313" key="1">
    <source>
        <dbReference type="EMBL" id="GGA31839.1"/>
    </source>
</evidence>
<accession>A0ABQ1FXS5</accession>
<dbReference type="EMBL" id="BMHF01000004">
    <property type="protein sequence ID" value="GGA31839.1"/>
    <property type="molecule type" value="Genomic_DNA"/>
</dbReference>
<sequence>MECIVYFDVVHDEGVKELRGLIFLNDDRLPAEQDYLNMLTDMGYHLRLEKSDPPTFVPTDPGAAYKEIRIRRLDTGKEEDHYEDKNLKSMVANLLPNKPKSL</sequence>
<evidence type="ECO:0000313" key="2">
    <source>
        <dbReference type="Proteomes" id="UP000609323"/>
    </source>
</evidence>
<keyword evidence="2" id="KW-1185">Reference proteome</keyword>
<gene>
    <name evidence="1" type="ORF">GCM10010917_16230</name>
</gene>
<dbReference type="RefSeq" id="WP_094095168.1">
    <property type="nucleotide sequence ID" value="NZ_BMHF01000004.1"/>
</dbReference>
<comment type="caution">
    <text evidence="1">The sequence shown here is derived from an EMBL/GenBank/DDBJ whole genome shotgun (WGS) entry which is preliminary data.</text>
</comment>
<reference evidence="2" key="1">
    <citation type="journal article" date="2019" name="Int. J. Syst. Evol. Microbiol.">
        <title>The Global Catalogue of Microorganisms (GCM) 10K type strain sequencing project: providing services to taxonomists for standard genome sequencing and annotation.</title>
        <authorList>
            <consortium name="The Broad Institute Genomics Platform"/>
            <consortium name="The Broad Institute Genome Sequencing Center for Infectious Disease"/>
            <person name="Wu L."/>
            <person name="Ma J."/>
        </authorList>
    </citation>
    <scope>NUCLEOTIDE SEQUENCE [LARGE SCALE GENOMIC DNA]</scope>
    <source>
        <strain evidence="2">CGMCC 1.15044</strain>
    </source>
</reference>
<dbReference type="Proteomes" id="UP000609323">
    <property type="component" value="Unassembled WGS sequence"/>
</dbReference>
<name>A0ABQ1FXS5_9BACL</name>
<protein>
    <submittedName>
        <fullName evidence="1">Uncharacterized protein</fullName>
    </submittedName>
</protein>
<proteinExistence type="predicted"/>
<organism evidence="1 2">
    <name type="scientific">Paenibacillus physcomitrellae</name>
    <dbReference type="NCBI Taxonomy" id="1619311"/>
    <lineage>
        <taxon>Bacteria</taxon>
        <taxon>Bacillati</taxon>
        <taxon>Bacillota</taxon>
        <taxon>Bacilli</taxon>
        <taxon>Bacillales</taxon>
        <taxon>Paenibacillaceae</taxon>
        <taxon>Paenibacillus</taxon>
    </lineage>
</organism>